<evidence type="ECO:0000259" key="2">
    <source>
        <dbReference type="Pfam" id="PF09409"/>
    </source>
</evidence>
<dbReference type="Proteomes" id="UP001153069">
    <property type="component" value="Unassembled WGS sequence"/>
</dbReference>
<feature type="region of interest" description="Disordered" evidence="1">
    <location>
        <begin position="407"/>
        <end position="490"/>
    </location>
</feature>
<dbReference type="EMBL" id="CAICTM010000103">
    <property type="protein sequence ID" value="CAB9501266.1"/>
    <property type="molecule type" value="Genomic_DNA"/>
</dbReference>
<feature type="compositionally biased region" description="Low complexity" evidence="1">
    <location>
        <begin position="8"/>
        <end position="22"/>
    </location>
</feature>
<feature type="compositionally biased region" description="Acidic residues" evidence="1">
    <location>
        <begin position="239"/>
        <end position="262"/>
    </location>
</feature>
<reference evidence="3" key="1">
    <citation type="submission" date="2020-06" db="EMBL/GenBank/DDBJ databases">
        <authorList>
            <consortium name="Plant Systems Biology data submission"/>
        </authorList>
    </citation>
    <scope>NUCLEOTIDE SEQUENCE</scope>
    <source>
        <strain evidence="3">D6</strain>
    </source>
</reference>
<accession>A0A9N8H554</accession>
<evidence type="ECO:0000256" key="1">
    <source>
        <dbReference type="SAM" id="MobiDB-lite"/>
    </source>
</evidence>
<dbReference type="SUPFAM" id="SSF143503">
    <property type="entry name" value="PUG domain-like"/>
    <property type="match status" value="1"/>
</dbReference>
<comment type="caution">
    <text evidence="3">The sequence shown here is derived from an EMBL/GenBank/DDBJ whole genome shotgun (WGS) entry which is preliminary data.</text>
</comment>
<feature type="region of interest" description="Disordered" evidence="1">
    <location>
        <begin position="214"/>
        <end position="263"/>
    </location>
</feature>
<name>A0A9N8H554_9STRA</name>
<sequence>MMIDGDPEPASSSPSPAVSSEDAVVKEEEDPNASATGSSISGKKKDADGDEAAIHQILHFWNHPSLQDVSVAQKLDYLKQKGIDSSTIFKAWDHILQQPTASNKKTTTPSQSDFVSSFQAQQRNQQPPPQGFPAASQQPATASNYPNVATPFNSDYQNHPHYSSYDYDPADDMMGGPSANSVALIATVGGFLGLLAAATVRWLNGGDFLLFPPPNRDSGEHKAMEPRLLTLQQERSQDVTEEEEEDEEEAEEEEEEASEGDPELARYLSSASVSFGASAAVTKAPDVMQHAMAQITGLSETLQQHLTVQQRILQKLTTSSSSSAGGTMTDVSMKLLRQQQQKQQEDDATVPVVKDPLLWYKLVEIQVELAALKRDWQGKGADGSSKLEEQLGETLNQLQDVLKTLQPKPEKEHDSDNHQKDASPSTSIEESTEHNDKSPSTNNNQTETEQPESPAETETTSMSMKDDQESKMPVSNNETNTDSEGKVVSSSHIEATEATIVKTVRKAFIDLVRQNAEDPTGLKTGVQMLFLYINNLSKNPHVPRYRKIFTSNESYKKVDRLQGGRDFLSSLGFVLSADERVLEWPPPEPEADGTEKTLTVQDKEKLVETYHLVKVVEALTVLKSISPQSSVETTTEETMSLLEKALDVLPCPPPEEEP</sequence>
<evidence type="ECO:0000313" key="3">
    <source>
        <dbReference type="EMBL" id="CAB9501266.1"/>
    </source>
</evidence>
<protein>
    <recommendedName>
        <fullName evidence="2">PUB domain-containing protein</fullName>
    </recommendedName>
</protein>
<feature type="compositionally biased region" description="Polar residues" evidence="1">
    <location>
        <begin position="473"/>
        <end position="490"/>
    </location>
</feature>
<proteinExistence type="predicted"/>
<organism evidence="3 4">
    <name type="scientific">Seminavis robusta</name>
    <dbReference type="NCBI Taxonomy" id="568900"/>
    <lineage>
        <taxon>Eukaryota</taxon>
        <taxon>Sar</taxon>
        <taxon>Stramenopiles</taxon>
        <taxon>Ochrophyta</taxon>
        <taxon>Bacillariophyta</taxon>
        <taxon>Bacillariophyceae</taxon>
        <taxon>Bacillariophycidae</taxon>
        <taxon>Naviculales</taxon>
        <taxon>Naviculaceae</taxon>
        <taxon>Seminavis</taxon>
    </lineage>
</organism>
<feature type="compositionally biased region" description="Basic and acidic residues" evidence="1">
    <location>
        <begin position="408"/>
        <end position="421"/>
    </location>
</feature>
<feature type="region of interest" description="Disordered" evidence="1">
    <location>
        <begin position="1"/>
        <end position="49"/>
    </location>
</feature>
<feature type="domain" description="PUB" evidence="2">
    <location>
        <begin position="522"/>
        <end position="585"/>
    </location>
</feature>
<feature type="compositionally biased region" description="Polar residues" evidence="1">
    <location>
        <begin position="100"/>
        <end position="118"/>
    </location>
</feature>
<dbReference type="InterPro" id="IPR036339">
    <property type="entry name" value="PUB-like_dom_sf"/>
</dbReference>
<dbReference type="Pfam" id="PF09409">
    <property type="entry name" value="PUB"/>
    <property type="match status" value="1"/>
</dbReference>
<evidence type="ECO:0000313" key="4">
    <source>
        <dbReference type="Proteomes" id="UP001153069"/>
    </source>
</evidence>
<gene>
    <name evidence="3" type="ORF">SEMRO_104_G052690.1</name>
</gene>
<dbReference type="Gene3D" id="1.20.58.2190">
    <property type="match status" value="1"/>
</dbReference>
<dbReference type="OrthoDB" id="49605at2759"/>
<feature type="compositionally biased region" description="Polar residues" evidence="1">
    <location>
        <begin position="438"/>
        <end position="448"/>
    </location>
</feature>
<dbReference type="AlphaFoldDB" id="A0A9N8H554"/>
<feature type="region of interest" description="Disordered" evidence="1">
    <location>
        <begin position="100"/>
        <end position="164"/>
    </location>
</feature>
<dbReference type="CDD" id="cd09212">
    <property type="entry name" value="PUB"/>
    <property type="match status" value="1"/>
</dbReference>
<keyword evidence="4" id="KW-1185">Reference proteome</keyword>
<dbReference type="InterPro" id="IPR018997">
    <property type="entry name" value="PUB_domain"/>
</dbReference>
<feature type="compositionally biased region" description="Polar residues" evidence="1">
    <location>
        <begin position="135"/>
        <end position="161"/>
    </location>
</feature>